<keyword evidence="2" id="KW-0472">Membrane</keyword>
<name>A0A2A9ECB0_9MICO</name>
<feature type="compositionally biased region" description="Basic and acidic residues" evidence="1">
    <location>
        <begin position="59"/>
        <end position="99"/>
    </location>
</feature>
<protein>
    <submittedName>
        <fullName evidence="3">Uncharacterized protein</fullName>
    </submittedName>
</protein>
<accession>A0A2A9ECB0</accession>
<keyword evidence="4" id="KW-1185">Reference proteome</keyword>
<evidence type="ECO:0000256" key="2">
    <source>
        <dbReference type="SAM" id="Phobius"/>
    </source>
</evidence>
<organism evidence="3 4">
    <name type="scientific">Flavimobilis soli</name>
    <dbReference type="NCBI Taxonomy" id="442709"/>
    <lineage>
        <taxon>Bacteria</taxon>
        <taxon>Bacillati</taxon>
        <taxon>Actinomycetota</taxon>
        <taxon>Actinomycetes</taxon>
        <taxon>Micrococcales</taxon>
        <taxon>Jonesiaceae</taxon>
        <taxon>Flavimobilis</taxon>
    </lineage>
</organism>
<sequence length="237" mass="24531">MSSVIRPVGPLPPRVYWVRRLVLIGVVVVVVALVAALVSKVAGAGEQPATKPTATVGADEPKGSDGKDGKGSGDKDTSKDDKAADKDGDQKNEGTKDEAGAESTAAGSGDIPACAKEDVTIGLSADGETFKGRNVKFALEVTNTSDRSCLIDVTDKTRELVIVSGPARVWGSADCVDPEPRMLLLAAGQADSSSLTWKRVRSEPGCPTKGVEAKPGTYRATASILGKKSKELVIVLS</sequence>
<dbReference type="AlphaFoldDB" id="A0A2A9ECB0"/>
<keyword evidence="2" id="KW-1133">Transmembrane helix</keyword>
<keyword evidence="2" id="KW-0812">Transmembrane</keyword>
<feature type="region of interest" description="Disordered" evidence="1">
    <location>
        <begin position="44"/>
        <end position="111"/>
    </location>
</feature>
<evidence type="ECO:0000313" key="3">
    <source>
        <dbReference type="EMBL" id="PFG36534.1"/>
    </source>
</evidence>
<evidence type="ECO:0000313" key="4">
    <source>
        <dbReference type="Proteomes" id="UP000221394"/>
    </source>
</evidence>
<dbReference type="EMBL" id="PDJH01000001">
    <property type="protein sequence ID" value="PFG36534.1"/>
    <property type="molecule type" value="Genomic_DNA"/>
</dbReference>
<comment type="caution">
    <text evidence="3">The sequence shown here is derived from an EMBL/GenBank/DDBJ whole genome shotgun (WGS) entry which is preliminary data.</text>
</comment>
<proteinExistence type="predicted"/>
<dbReference type="OrthoDB" id="5189092at2"/>
<dbReference type="Proteomes" id="UP000221394">
    <property type="component" value="Unassembled WGS sequence"/>
</dbReference>
<gene>
    <name evidence="3" type="ORF">ATL41_1261</name>
</gene>
<feature type="transmembrane region" description="Helical" evidence="2">
    <location>
        <begin position="21"/>
        <end position="42"/>
    </location>
</feature>
<reference evidence="3 4" key="1">
    <citation type="submission" date="2017-10" db="EMBL/GenBank/DDBJ databases">
        <title>Sequencing the genomes of 1000 actinobacteria strains.</title>
        <authorList>
            <person name="Klenk H.-P."/>
        </authorList>
    </citation>
    <scope>NUCLEOTIDE SEQUENCE [LARGE SCALE GENOMIC DNA]</scope>
    <source>
        <strain evidence="3 4">DSM 21574</strain>
    </source>
</reference>
<dbReference type="RefSeq" id="WP_098457704.1">
    <property type="nucleotide sequence ID" value="NZ_PDJH01000001.1"/>
</dbReference>
<evidence type="ECO:0000256" key="1">
    <source>
        <dbReference type="SAM" id="MobiDB-lite"/>
    </source>
</evidence>